<dbReference type="InParanoid" id="A0A161TE44"/>
<sequence length="157" mass="17839">MGKLVIDSVIELLRRLEGIGFEIAKSEWPKWRVSHFALRLLSFLRIRQGSFWRLSLVSLPPMLRPLATVANPVVSNFVFLAEAAKIPFSNTWIRTPPNLPLNAFFLFVSFTHYKCFHTFEALYVRGTKKFIHQFAVGSATILLSNLPSYVHTASAST</sequence>
<organism evidence="1 2">
    <name type="scientific">Xylona heveae (strain CBS 132557 / TC161)</name>
    <dbReference type="NCBI Taxonomy" id="1328760"/>
    <lineage>
        <taxon>Eukaryota</taxon>
        <taxon>Fungi</taxon>
        <taxon>Dikarya</taxon>
        <taxon>Ascomycota</taxon>
        <taxon>Pezizomycotina</taxon>
        <taxon>Xylonomycetes</taxon>
        <taxon>Xylonales</taxon>
        <taxon>Xylonaceae</taxon>
        <taxon>Xylona</taxon>
    </lineage>
</organism>
<dbReference type="GeneID" id="28902098"/>
<name>A0A161TE44_XYLHT</name>
<reference evidence="1 2" key="1">
    <citation type="journal article" date="2016" name="Fungal Biol.">
        <title>The genome of Xylona heveae provides a window into fungal endophytism.</title>
        <authorList>
            <person name="Gazis R."/>
            <person name="Kuo A."/>
            <person name="Riley R."/>
            <person name="LaButti K."/>
            <person name="Lipzen A."/>
            <person name="Lin J."/>
            <person name="Amirebrahimi M."/>
            <person name="Hesse C.N."/>
            <person name="Spatafora J.W."/>
            <person name="Henrissat B."/>
            <person name="Hainaut M."/>
            <person name="Grigoriev I.V."/>
            <person name="Hibbett D.S."/>
        </authorList>
    </citation>
    <scope>NUCLEOTIDE SEQUENCE [LARGE SCALE GENOMIC DNA]</scope>
    <source>
        <strain evidence="1 2">TC161</strain>
    </source>
</reference>
<dbReference type="RefSeq" id="XP_018189742.1">
    <property type="nucleotide sequence ID" value="XM_018336961.1"/>
</dbReference>
<dbReference type="Proteomes" id="UP000076632">
    <property type="component" value="Unassembled WGS sequence"/>
</dbReference>
<accession>A0A161TE44</accession>
<gene>
    <name evidence="1" type="ORF">L228DRAFT_91328</name>
</gene>
<proteinExistence type="predicted"/>
<protein>
    <submittedName>
        <fullName evidence="1">Uncharacterized protein</fullName>
    </submittedName>
</protein>
<evidence type="ECO:0000313" key="1">
    <source>
        <dbReference type="EMBL" id="KZF24187.1"/>
    </source>
</evidence>
<dbReference type="AlphaFoldDB" id="A0A161TE44"/>
<dbReference type="EMBL" id="KV407456">
    <property type="protein sequence ID" value="KZF24187.1"/>
    <property type="molecule type" value="Genomic_DNA"/>
</dbReference>
<keyword evidence="2" id="KW-1185">Reference proteome</keyword>
<evidence type="ECO:0000313" key="2">
    <source>
        <dbReference type="Proteomes" id="UP000076632"/>
    </source>
</evidence>